<sequence length="357" mass="40819">MNKIFFHIDIDAFFASVAEIVFPKYKNQPLAVGSLNSRTGIISSPNYIARSFGIKAAMPSFLAMKLCPKLIIVEHTGWAYERYSKQFFSIIKSYTNNCEITSIDECFIDVTDLLKDHHNNPKLLAIKIQKHIYNSLDLKVSIGIAKSKLLAKMATELAKLNGIFILDTDDIKPIMYNKDVATIPYIGPKTASLLYEQNIKTIKDLVNEQNQSIVQDILGASYYSTINPFLAHYENNDLTVNRVAKSIGRSTTLAFDSNDETTIVKELKVLIKDCIKRLKKAHLWTNNISLTIKYDDFKTKTKSQNLRFFSNDYDVIANKILKLFRNWYDGEWVRLIGISLNNLIDESLVNEQFLLFD</sequence>
<dbReference type="Gene3D" id="3.30.1490.100">
    <property type="entry name" value="DNA polymerase, Y-family, little finger domain"/>
    <property type="match status" value="1"/>
</dbReference>
<dbReference type="OrthoDB" id="9808813at2"/>
<dbReference type="AlphaFoldDB" id="A0A084EXY8"/>
<dbReference type="PROSITE" id="PS50173">
    <property type="entry name" value="UMUC"/>
    <property type="match status" value="1"/>
</dbReference>
<dbReference type="RefSeq" id="WP_038102953.1">
    <property type="nucleotide sequence ID" value="NZ_JFDP01000058.1"/>
</dbReference>
<protein>
    <submittedName>
        <fullName evidence="3">DNA polymerase IV</fullName>
    </submittedName>
</protein>
<dbReference type="GO" id="GO:0009432">
    <property type="term" value="P:SOS response"/>
    <property type="evidence" value="ECO:0007669"/>
    <property type="project" value="TreeGrafter"/>
</dbReference>
<dbReference type="GO" id="GO:0003684">
    <property type="term" value="F:damaged DNA binding"/>
    <property type="evidence" value="ECO:0007669"/>
    <property type="project" value="InterPro"/>
</dbReference>
<dbReference type="PANTHER" id="PTHR11076">
    <property type="entry name" value="DNA REPAIR POLYMERASE UMUC / TRANSFERASE FAMILY MEMBER"/>
    <property type="match status" value="1"/>
</dbReference>
<dbReference type="EMBL" id="JFDP01000058">
    <property type="protein sequence ID" value="KEZ22830.1"/>
    <property type="molecule type" value="Genomic_DNA"/>
</dbReference>
<dbReference type="Gene3D" id="3.40.1170.60">
    <property type="match status" value="1"/>
</dbReference>
<evidence type="ECO:0000259" key="2">
    <source>
        <dbReference type="PROSITE" id="PS50173"/>
    </source>
</evidence>
<dbReference type="SUPFAM" id="SSF100879">
    <property type="entry name" value="Lesion bypass DNA polymerase (Y-family), little finger domain"/>
    <property type="match status" value="1"/>
</dbReference>
<dbReference type="CDD" id="cd03586">
    <property type="entry name" value="PolY_Pol_IV_kappa"/>
    <property type="match status" value="1"/>
</dbReference>
<proteinExistence type="inferred from homology"/>
<organism evidence="3 4">
    <name type="scientific">Ureaplasma diversum NCTC 246</name>
    <dbReference type="NCBI Taxonomy" id="1188241"/>
    <lineage>
        <taxon>Bacteria</taxon>
        <taxon>Bacillati</taxon>
        <taxon>Mycoplasmatota</taxon>
        <taxon>Mycoplasmoidales</taxon>
        <taxon>Mycoplasmoidaceae</taxon>
        <taxon>Ureaplasma</taxon>
    </lineage>
</organism>
<dbReference type="InterPro" id="IPR017961">
    <property type="entry name" value="DNA_pol_Y-fam_little_finger"/>
</dbReference>
<comment type="similarity">
    <text evidence="1">Belongs to the DNA polymerase type-Y family.</text>
</comment>
<dbReference type="GO" id="GO:0042276">
    <property type="term" value="P:error-prone translesion synthesis"/>
    <property type="evidence" value="ECO:0007669"/>
    <property type="project" value="TreeGrafter"/>
</dbReference>
<dbReference type="InterPro" id="IPR050116">
    <property type="entry name" value="DNA_polymerase-Y"/>
</dbReference>
<gene>
    <name evidence="3" type="primary">dinB</name>
    <name evidence="3" type="ORF">UDIV_4680</name>
</gene>
<evidence type="ECO:0000256" key="1">
    <source>
        <dbReference type="ARBA" id="ARBA00010945"/>
    </source>
</evidence>
<dbReference type="SUPFAM" id="SSF56672">
    <property type="entry name" value="DNA/RNA polymerases"/>
    <property type="match status" value="1"/>
</dbReference>
<evidence type="ECO:0000313" key="4">
    <source>
        <dbReference type="Proteomes" id="UP000028537"/>
    </source>
</evidence>
<dbReference type="GO" id="GO:0006281">
    <property type="term" value="P:DNA repair"/>
    <property type="evidence" value="ECO:0007669"/>
    <property type="project" value="InterPro"/>
</dbReference>
<dbReference type="InterPro" id="IPR043128">
    <property type="entry name" value="Rev_trsase/Diguanyl_cyclase"/>
</dbReference>
<dbReference type="Gene3D" id="3.30.70.270">
    <property type="match status" value="1"/>
</dbReference>
<dbReference type="eggNOG" id="COG0389">
    <property type="taxonomic scope" value="Bacteria"/>
</dbReference>
<reference evidence="3 4" key="1">
    <citation type="submission" date="2014-02" db="EMBL/GenBank/DDBJ databases">
        <title>Genome sequence of Ureaplasma diversum strain 246.</title>
        <authorList>
            <person name="Sirand-Pugnet P."/>
            <person name="Breton M."/>
            <person name="Dordet-Frisoni E."/>
            <person name="Baranowski E."/>
            <person name="Barre A."/>
            <person name="Couture C."/>
            <person name="Dupuy V."/>
            <person name="Gaurivaud P."/>
            <person name="Jacob D."/>
            <person name="Lemaitre C."/>
            <person name="Manso-Silvan L."/>
            <person name="Nikolski M."/>
            <person name="Nouvel L.-X."/>
            <person name="Poumarat F."/>
            <person name="Tardy F."/>
            <person name="Thebault P."/>
            <person name="Theil S."/>
            <person name="Citti C."/>
            <person name="Thiaucourt F."/>
            <person name="Blanchard A."/>
        </authorList>
    </citation>
    <scope>NUCLEOTIDE SEQUENCE [LARGE SCALE GENOMIC DNA]</scope>
    <source>
        <strain evidence="3 4">NCTC 246</strain>
    </source>
</reference>
<comment type="caution">
    <text evidence="3">The sequence shown here is derived from an EMBL/GenBank/DDBJ whole genome shotgun (WGS) entry which is preliminary data.</text>
</comment>
<dbReference type="Proteomes" id="UP000028537">
    <property type="component" value="Unassembled WGS sequence"/>
</dbReference>
<dbReference type="InterPro" id="IPR001126">
    <property type="entry name" value="UmuC"/>
</dbReference>
<keyword evidence="4" id="KW-1185">Reference proteome</keyword>
<dbReference type="Gene3D" id="1.10.150.20">
    <property type="entry name" value="5' to 3' exonuclease, C-terminal subdomain"/>
    <property type="match status" value="1"/>
</dbReference>
<accession>A0A084EXY8</accession>
<feature type="domain" description="UmuC" evidence="2">
    <location>
        <begin position="5"/>
        <end position="187"/>
    </location>
</feature>
<dbReference type="InterPro" id="IPR043502">
    <property type="entry name" value="DNA/RNA_pol_sf"/>
</dbReference>
<name>A0A084EXY8_9BACT</name>
<dbReference type="InterPro" id="IPR022880">
    <property type="entry name" value="DNApol_IV"/>
</dbReference>
<dbReference type="GO" id="GO:0003887">
    <property type="term" value="F:DNA-directed DNA polymerase activity"/>
    <property type="evidence" value="ECO:0007669"/>
    <property type="project" value="InterPro"/>
</dbReference>
<dbReference type="PANTHER" id="PTHR11076:SF33">
    <property type="entry name" value="DNA POLYMERASE KAPPA"/>
    <property type="match status" value="1"/>
</dbReference>
<dbReference type="InterPro" id="IPR036775">
    <property type="entry name" value="DNA_pol_Y-fam_lit_finger_sf"/>
</dbReference>
<evidence type="ECO:0000313" key="3">
    <source>
        <dbReference type="EMBL" id="KEZ22830.1"/>
    </source>
</evidence>
<dbReference type="Pfam" id="PF00817">
    <property type="entry name" value="IMS"/>
    <property type="match status" value="1"/>
</dbReference>
<dbReference type="GO" id="GO:0005829">
    <property type="term" value="C:cytosol"/>
    <property type="evidence" value="ECO:0007669"/>
    <property type="project" value="TreeGrafter"/>
</dbReference>
<dbReference type="Pfam" id="PF11799">
    <property type="entry name" value="IMS_C"/>
    <property type="match status" value="1"/>
</dbReference>